<feature type="transmembrane region" description="Helical" evidence="1">
    <location>
        <begin position="183"/>
        <end position="201"/>
    </location>
</feature>
<reference evidence="2" key="1">
    <citation type="submission" date="2023-06" db="EMBL/GenBank/DDBJ databases">
        <title>Genomic analysis of the entomopathogenic nematode Steinernema hermaphroditum.</title>
        <authorList>
            <person name="Schwarz E.M."/>
            <person name="Heppert J.K."/>
            <person name="Baniya A."/>
            <person name="Schwartz H.T."/>
            <person name="Tan C.-H."/>
            <person name="Antoshechkin I."/>
            <person name="Sternberg P.W."/>
            <person name="Goodrich-Blair H."/>
            <person name="Dillman A.R."/>
        </authorList>
    </citation>
    <scope>NUCLEOTIDE SEQUENCE</scope>
    <source>
        <strain evidence="2">PS9179</strain>
        <tissue evidence="2">Whole animal</tissue>
    </source>
</reference>
<comment type="caution">
    <text evidence="2">The sequence shown here is derived from an EMBL/GenBank/DDBJ whole genome shotgun (WGS) entry which is preliminary data.</text>
</comment>
<dbReference type="SUPFAM" id="SSF48652">
    <property type="entry name" value="Tetraspanin"/>
    <property type="match status" value="1"/>
</dbReference>
<dbReference type="InterPro" id="IPR008952">
    <property type="entry name" value="Tetraspanin_EC2_sf"/>
</dbReference>
<protein>
    <submittedName>
        <fullName evidence="2">Uncharacterized protein</fullName>
    </submittedName>
</protein>
<dbReference type="Proteomes" id="UP001175271">
    <property type="component" value="Unassembled WGS sequence"/>
</dbReference>
<keyword evidence="1" id="KW-1133">Transmembrane helix</keyword>
<keyword evidence="1" id="KW-0472">Membrane</keyword>
<evidence type="ECO:0000313" key="3">
    <source>
        <dbReference type="Proteomes" id="UP001175271"/>
    </source>
</evidence>
<organism evidence="2 3">
    <name type="scientific">Steinernema hermaphroditum</name>
    <dbReference type="NCBI Taxonomy" id="289476"/>
    <lineage>
        <taxon>Eukaryota</taxon>
        <taxon>Metazoa</taxon>
        <taxon>Ecdysozoa</taxon>
        <taxon>Nematoda</taxon>
        <taxon>Chromadorea</taxon>
        <taxon>Rhabditida</taxon>
        <taxon>Tylenchina</taxon>
        <taxon>Panagrolaimomorpha</taxon>
        <taxon>Strongyloidoidea</taxon>
        <taxon>Steinernematidae</taxon>
        <taxon>Steinernema</taxon>
    </lineage>
</organism>
<proteinExistence type="predicted"/>
<keyword evidence="3" id="KW-1185">Reference proteome</keyword>
<dbReference type="GO" id="GO:0016020">
    <property type="term" value="C:membrane"/>
    <property type="evidence" value="ECO:0007669"/>
    <property type="project" value="InterPro"/>
</dbReference>
<dbReference type="AlphaFoldDB" id="A0AA39H0P8"/>
<feature type="transmembrane region" description="Helical" evidence="1">
    <location>
        <begin position="21"/>
        <end position="41"/>
    </location>
</feature>
<name>A0AA39H0P8_9BILA</name>
<sequence>MIRSKNDLESKTPRSFWICSLCLFCSFVSFMVTEFSIATLVEVNSLESDHMKNVFLETYGNKLFPAETDAIDLIHTKFSCCGVGTTNPISFWRESRWFWRQTTYPLQRFPRSCCVNREDTELIRLCSSVKSPFCDWINDPEAEDLCSGNIVLPRGIQWDQMIQHRDCFPLVTTYALTYATRSLVLNALNALSYFVLFVSFLRRRDCSLDYSDALHQLPSVVVINDLIEY</sequence>
<evidence type="ECO:0000313" key="2">
    <source>
        <dbReference type="EMBL" id="KAK0397065.1"/>
    </source>
</evidence>
<gene>
    <name evidence="2" type="ORF">QR680_001963</name>
</gene>
<dbReference type="EMBL" id="JAUCMV010000005">
    <property type="protein sequence ID" value="KAK0397065.1"/>
    <property type="molecule type" value="Genomic_DNA"/>
</dbReference>
<accession>A0AA39H0P8</accession>
<evidence type="ECO:0000256" key="1">
    <source>
        <dbReference type="SAM" id="Phobius"/>
    </source>
</evidence>
<dbReference type="Gene3D" id="1.10.1450.10">
    <property type="entry name" value="Tetraspanin"/>
    <property type="match status" value="1"/>
</dbReference>
<keyword evidence="1" id="KW-0812">Transmembrane</keyword>